<feature type="transmembrane region" description="Helical" evidence="19">
    <location>
        <begin position="65"/>
        <end position="85"/>
    </location>
</feature>
<keyword evidence="25" id="KW-1185">Reference proteome</keyword>
<dbReference type="InterPro" id="IPR036257">
    <property type="entry name" value="Cyt_c_oxidase_su2_TM_sf"/>
</dbReference>
<dbReference type="NCBIfam" id="TIGR02866">
    <property type="entry name" value="CoxB"/>
    <property type="match status" value="1"/>
</dbReference>
<protein>
    <recommendedName>
        <fullName evidence="3">cytochrome-c oxidase</fullName>
        <ecNumber evidence="3">7.1.1.9</ecNumber>
    </recommendedName>
    <alternativeName>
        <fullName evidence="16">Cytochrome aa3 subunit 2</fullName>
    </alternativeName>
</protein>
<comment type="catalytic activity">
    <reaction evidence="17">
        <text>4 Fe(II)-[cytochrome c] + O2 + 8 H(+)(in) = 4 Fe(III)-[cytochrome c] + 2 H2O + 4 H(+)(out)</text>
        <dbReference type="Rhea" id="RHEA:11436"/>
        <dbReference type="Rhea" id="RHEA-COMP:10350"/>
        <dbReference type="Rhea" id="RHEA-COMP:14399"/>
        <dbReference type="ChEBI" id="CHEBI:15377"/>
        <dbReference type="ChEBI" id="CHEBI:15378"/>
        <dbReference type="ChEBI" id="CHEBI:15379"/>
        <dbReference type="ChEBI" id="CHEBI:29033"/>
        <dbReference type="ChEBI" id="CHEBI:29034"/>
        <dbReference type="EC" id="7.1.1.9"/>
    </reaction>
</comment>
<dbReference type="KEGG" id="bvz:BRAD3257_6249"/>
<dbReference type="PROSITE" id="PS00078">
    <property type="entry name" value="COX2"/>
    <property type="match status" value="1"/>
</dbReference>
<feature type="domain" description="Cytochrome oxidase subunit II copper A binding" evidence="20">
    <location>
        <begin position="96"/>
        <end position="207"/>
    </location>
</feature>
<evidence type="ECO:0000256" key="16">
    <source>
        <dbReference type="ARBA" id="ARBA00031399"/>
    </source>
</evidence>
<dbReference type="InterPro" id="IPR001505">
    <property type="entry name" value="Copper_CuA"/>
</dbReference>
<evidence type="ECO:0000256" key="5">
    <source>
        <dbReference type="ARBA" id="ARBA00022617"/>
    </source>
</evidence>
<dbReference type="Pfam" id="PF00116">
    <property type="entry name" value="COX2"/>
    <property type="match status" value="1"/>
</dbReference>
<feature type="transmembrane region" description="Helical" evidence="19">
    <location>
        <begin position="20"/>
        <end position="44"/>
    </location>
</feature>
<evidence type="ECO:0000259" key="21">
    <source>
        <dbReference type="PROSITE" id="PS51007"/>
    </source>
</evidence>
<evidence type="ECO:0000256" key="7">
    <source>
        <dbReference type="ARBA" id="ARBA00022692"/>
    </source>
</evidence>
<evidence type="ECO:0000256" key="15">
    <source>
        <dbReference type="ARBA" id="ARBA00024688"/>
    </source>
</evidence>
<keyword evidence="11 19" id="KW-1133">Transmembrane helix</keyword>
<dbReference type="PANTHER" id="PTHR22888">
    <property type="entry name" value="CYTOCHROME C OXIDASE, SUBUNIT II"/>
    <property type="match status" value="1"/>
</dbReference>
<comment type="subcellular location">
    <subcellularLocation>
        <location evidence="1">Membrane</location>
        <topology evidence="1">Multi-pass membrane protein</topology>
    </subcellularLocation>
</comment>
<evidence type="ECO:0000256" key="4">
    <source>
        <dbReference type="ARBA" id="ARBA00022448"/>
    </source>
</evidence>
<feature type="domain" description="Cytochrome c" evidence="21">
    <location>
        <begin position="213"/>
        <end position="307"/>
    </location>
</feature>
<keyword evidence="6" id="KW-0679">Respiratory chain</keyword>
<evidence type="ECO:0000256" key="9">
    <source>
        <dbReference type="ARBA" id="ARBA00022967"/>
    </source>
</evidence>
<organism evidence="23 24">
    <name type="scientific">Bradyrhizobium vignae</name>
    <dbReference type="NCBI Taxonomy" id="1549949"/>
    <lineage>
        <taxon>Bacteria</taxon>
        <taxon>Pseudomonadati</taxon>
        <taxon>Pseudomonadota</taxon>
        <taxon>Alphaproteobacteria</taxon>
        <taxon>Hyphomicrobiales</taxon>
        <taxon>Nitrobacteraceae</taxon>
        <taxon>Bradyrhizobium</taxon>
    </lineage>
</organism>
<dbReference type="Proteomes" id="UP000669317">
    <property type="component" value="Unassembled WGS sequence"/>
</dbReference>
<evidence type="ECO:0000256" key="1">
    <source>
        <dbReference type="ARBA" id="ARBA00004141"/>
    </source>
</evidence>
<dbReference type="SUPFAM" id="SSF49503">
    <property type="entry name" value="Cupredoxins"/>
    <property type="match status" value="1"/>
</dbReference>
<keyword evidence="13" id="KW-0186">Copper</keyword>
<dbReference type="InterPro" id="IPR008972">
    <property type="entry name" value="Cupredoxin"/>
</dbReference>
<dbReference type="GO" id="GO:0020037">
    <property type="term" value="F:heme binding"/>
    <property type="evidence" value="ECO:0007669"/>
    <property type="project" value="InterPro"/>
</dbReference>
<evidence type="ECO:0000256" key="19">
    <source>
        <dbReference type="SAM" id="Phobius"/>
    </source>
</evidence>
<comment type="function">
    <text evidence="15">Subunits I and II form the functional core of the enzyme complex. Electrons originating in cytochrome c are transferred via heme a and Cu(A) to the binuclear center formed by heme a3 and Cu(B).</text>
</comment>
<dbReference type="EC" id="7.1.1.9" evidence="3"/>
<dbReference type="GO" id="GO:0004129">
    <property type="term" value="F:cytochrome-c oxidase activity"/>
    <property type="evidence" value="ECO:0007669"/>
    <property type="project" value="UniProtKB-EC"/>
</dbReference>
<dbReference type="InterPro" id="IPR014222">
    <property type="entry name" value="Cyt_c_oxidase_su2"/>
</dbReference>
<keyword evidence="9" id="KW-1278">Translocase</keyword>
<keyword evidence="10" id="KW-0249">Electron transport</keyword>
<evidence type="ECO:0000259" key="20">
    <source>
        <dbReference type="PROSITE" id="PS50857"/>
    </source>
</evidence>
<proteinExistence type="inferred from homology"/>
<dbReference type="Proteomes" id="UP000246085">
    <property type="component" value="Chromosome BRAD3257"/>
</dbReference>
<evidence type="ECO:0000256" key="10">
    <source>
        <dbReference type="ARBA" id="ARBA00022982"/>
    </source>
</evidence>
<dbReference type="Pfam" id="PF00034">
    <property type="entry name" value="Cytochrom_C"/>
    <property type="match status" value="1"/>
</dbReference>
<evidence type="ECO:0000256" key="13">
    <source>
        <dbReference type="ARBA" id="ARBA00023008"/>
    </source>
</evidence>
<comment type="similarity">
    <text evidence="2">Belongs to the cytochrome c oxidase subunit 2 family.</text>
</comment>
<evidence type="ECO:0000256" key="2">
    <source>
        <dbReference type="ARBA" id="ARBA00007866"/>
    </source>
</evidence>
<dbReference type="GO" id="GO:0042773">
    <property type="term" value="P:ATP synthesis coupled electron transport"/>
    <property type="evidence" value="ECO:0007669"/>
    <property type="project" value="TreeGrafter"/>
</dbReference>
<keyword evidence="7 19" id="KW-0812">Transmembrane</keyword>
<evidence type="ECO:0000256" key="11">
    <source>
        <dbReference type="ARBA" id="ARBA00022989"/>
    </source>
</evidence>
<keyword evidence="4" id="KW-0813">Transport</keyword>
<evidence type="ECO:0000256" key="18">
    <source>
        <dbReference type="PROSITE-ProRule" id="PRU00433"/>
    </source>
</evidence>
<keyword evidence="12 18" id="KW-0408">Iron</keyword>
<evidence type="ECO:0000256" key="6">
    <source>
        <dbReference type="ARBA" id="ARBA00022660"/>
    </source>
</evidence>
<keyword evidence="8 18" id="KW-0479">Metal-binding</keyword>
<dbReference type="Gene3D" id="2.60.40.420">
    <property type="entry name" value="Cupredoxins - blue copper proteins"/>
    <property type="match status" value="1"/>
</dbReference>
<dbReference type="AlphaFoldDB" id="A0A2U3Q6Y8"/>
<dbReference type="GO" id="GO:0016020">
    <property type="term" value="C:membrane"/>
    <property type="evidence" value="ECO:0007669"/>
    <property type="project" value="UniProtKB-SubCell"/>
</dbReference>
<evidence type="ECO:0000256" key="12">
    <source>
        <dbReference type="ARBA" id="ARBA00023004"/>
    </source>
</evidence>
<dbReference type="GO" id="GO:0005507">
    <property type="term" value="F:copper ion binding"/>
    <property type="evidence" value="ECO:0007669"/>
    <property type="project" value="InterPro"/>
</dbReference>
<dbReference type="PROSITE" id="PS51007">
    <property type="entry name" value="CYTC"/>
    <property type="match status" value="1"/>
</dbReference>
<accession>A0A2U3Q6Y8</accession>
<dbReference type="EMBL" id="LS398110">
    <property type="protein sequence ID" value="SPP97150.1"/>
    <property type="molecule type" value="Genomic_DNA"/>
</dbReference>
<dbReference type="InterPro" id="IPR002429">
    <property type="entry name" value="CcO_II-like_C"/>
</dbReference>
<evidence type="ECO:0000313" key="22">
    <source>
        <dbReference type="EMBL" id="MBP0115355.1"/>
    </source>
</evidence>
<dbReference type="Gene3D" id="1.10.287.90">
    <property type="match status" value="1"/>
</dbReference>
<dbReference type="InterPro" id="IPR009056">
    <property type="entry name" value="Cyt_c-like_dom"/>
</dbReference>
<sequence length="313" mass="34492">MNAIFALPEASTQAVRVDGILAALVIVSALTLALVFGLLVSFAIRYRRGSKAKRGRLPEIVNREFEVGWTAATFFLFAFLFWWAASADVGALTAPANALEVHVLAKQWMWKTQHANGAREIDELHVPVGRPVRLVMTSQDVIHSFFVPAFRIKQDVLPGRNTETWFQATKLGVFHLLCAEYCGTNHSAMRGRITVMREEDYARWLSAQPEGDDLAHVGAKLFVSQGCSGCHASSSAVHAPKLEGLYGRTVQLSDGRQVRADDAYIRDSMLQPKRDIVAGFDPIMPSFAGLLDDGDIQSLTAFIRSLGQEHGHD</sequence>
<reference evidence="23 24" key="1">
    <citation type="submission" date="2018-03" db="EMBL/GenBank/DDBJ databases">
        <authorList>
            <person name="Gully D."/>
        </authorList>
    </citation>
    <scope>NUCLEOTIDE SEQUENCE [LARGE SCALE GENOMIC DNA]</scope>
    <source>
        <strain evidence="23">ORS3257</strain>
    </source>
</reference>
<gene>
    <name evidence="22" type="primary">coxB</name>
    <name evidence="23" type="ORF">BRAD3257_6249</name>
    <name evidence="22" type="ORF">JWS04_30685</name>
</gene>
<reference evidence="22 25" key="2">
    <citation type="submission" date="2021-03" db="EMBL/GenBank/DDBJ databases">
        <title>Genome Sequence of Bradyrhizobium vignae strain ISRA400.</title>
        <authorList>
            <person name="Tisa L.S."/>
            <person name="Svistoonoff S."/>
            <person name="Hocher V."/>
            <person name="Fall S."/>
            <person name="Zaiya A."/>
            <person name="Naing D."/>
            <person name="Niang N."/>
            <person name="Diouf A."/>
            <person name="Dasylva M.C."/>
            <person name="Toure O."/>
            <person name="Gueye M."/>
            <person name="Gully D."/>
            <person name="Tisseyre P."/>
            <person name="Simpson S."/>
            <person name="Morris K."/>
            <person name="Thomas W.K."/>
        </authorList>
    </citation>
    <scope>NUCLEOTIDE SEQUENCE [LARGE SCALE GENOMIC DNA]</scope>
    <source>
        <strain evidence="22 25">ISRA400</strain>
    </source>
</reference>
<evidence type="ECO:0000313" key="24">
    <source>
        <dbReference type="Proteomes" id="UP000246085"/>
    </source>
</evidence>
<keyword evidence="5 18" id="KW-0349">Heme</keyword>
<evidence type="ECO:0000256" key="17">
    <source>
        <dbReference type="ARBA" id="ARBA00047816"/>
    </source>
</evidence>
<evidence type="ECO:0000256" key="14">
    <source>
        <dbReference type="ARBA" id="ARBA00023136"/>
    </source>
</evidence>
<evidence type="ECO:0000256" key="3">
    <source>
        <dbReference type="ARBA" id="ARBA00012949"/>
    </source>
</evidence>
<dbReference type="PANTHER" id="PTHR22888:SF9">
    <property type="entry name" value="CYTOCHROME C OXIDASE SUBUNIT 2"/>
    <property type="match status" value="1"/>
</dbReference>
<keyword evidence="14 19" id="KW-0472">Membrane</keyword>
<dbReference type="SUPFAM" id="SSF81464">
    <property type="entry name" value="Cytochrome c oxidase subunit II-like, transmembrane region"/>
    <property type="match status" value="1"/>
</dbReference>
<dbReference type="InterPro" id="IPR036909">
    <property type="entry name" value="Cyt_c-like_dom_sf"/>
</dbReference>
<dbReference type="GO" id="GO:0016491">
    <property type="term" value="F:oxidoreductase activity"/>
    <property type="evidence" value="ECO:0007669"/>
    <property type="project" value="InterPro"/>
</dbReference>
<dbReference type="PROSITE" id="PS50857">
    <property type="entry name" value="COX2_CUA"/>
    <property type="match status" value="1"/>
</dbReference>
<evidence type="ECO:0000313" key="25">
    <source>
        <dbReference type="Proteomes" id="UP000669317"/>
    </source>
</evidence>
<name>A0A2U3Q6Y8_9BRAD</name>
<dbReference type="EMBL" id="JAGIKT010000081">
    <property type="protein sequence ID" value="MBP0115355.1"/>
    <property type="molecule type" value="Genomic_DNA"/>
</dbReference>
<evidence type="ECO:0000313" key="23">
    <source>
        <dbReference type="EMBL" id="SPP97150.1"/>
    </source>
</evidence>
<dbReference type="SUPFAM" id="SSF46626">
    <property type="entry name" value="Cytochrome c"/>
    <property type="match status" value="1"/>
</dbReference>
<dbReference type="CDD" id="cd13915">
    <property type="entry name" value="CuRO_HCO_II_like_2"/>
    <property type="match status" value="1"/>
</dbReference>
<dbReference type="RefSeq" id="WP_122404596.1">
    <property type="nucleotide sequence ID" value="NZ_JAGIKT010000081.1"/>
</dbReference>
<evidence type="ECO:0000256" key="8">
    <source>
        <dbReference type="ARBA" id="ARBA00022723"/>
    </source>
</evidence>
<dbReference type="InterPro" id="IPR045187">
    <property type="entry name" value="CcO_II"/>
</dbReference>